<dbReference type="Proteomes" id="UP000192602">
    <property type="component" value="Unassembled WGS sequence"/>
</dbReference>
<organism evidence="1 2">
    <name type="scientific">Nitratiruptor tergarcus DSM 16512</name>
    <dbReference type="NCBI Taxonomy" id="1069081"/>
    <lineage>
        <taxon>Bacteria</taxon>
        <taxon>Pseudomonadati</taxon>
        <taxon>Campylobacterota</taxon>
        <taxon>Epsilonproteobacteria</taxon>
        <taxon>Nautiliales</taxon>
        <taxon>Nitratiruptoraceae</taxon>
        <taxon>Nitratiruptor</taxon>
    </lineage>
</organism>
<proteinExistence type="predicted"/>
<accession>A0A1W1WQI3</accession>
<dbReference type="EMBL" id="FWWZ01000001">
    <property type="protein sequence ID" value="SMC08465.1"/>
    <property type="molecule type" value="Genomic_DNA"/>
</dbReference>
<keyword evidence="2" id="KW-1185">Reference proteome</keyword>
<dbReference type="RefSeq" id="WP_084274749.1">
    <property type="nucleotide sequence ID" value="NZ_AP026671.1"/>
</dbReference>
<dbReference type="AlphaFoldDB" id="A0A1W1WQI3"/>
<sequence length="184" mass="21816">MRLRLPHAPYVANKIAIDLFNAPFVKLTSGIEPVAKIAQEVLEEELKKEAALDEHVREIIEENEEEIEFNLADTRELFKLIKKRLAPEYGVILDFEDKYNDMAHKILKRLYEEDLILYDVPDNKVKNVIFDAIMNYIKSYDEIEDVVLEKISHYKKKLIPGTEEFELVFQRMFEDELRRRGMLQ</sequence>
<dbReference type="Pfam" id="PF04368">
    <property type="entry name" value="DUF507"/>
    <property type="match status" value="1"/>
</dbReference>
<dbReference type="STRING" id="1069081.SAMN05660197_0217"/>
<reference evidence="2" key="1">
    <citation type="submission" date="2017-04" db="EMBL/GenBank/DDBJ databases">
        <authorList>
            <person name="Varghese N."/>
            <person name="Submissions S."/>
        </authorList>
    </citation>
    <scope>NUCLEOTIDE SEQUENCE [LARGE SCALE GENOMIC DNA]</scope>
    <source>
        <strain evidence="2">DSM 16512</strain>
    </source>
</reference>
<dbReference type="InterPro" id="IPR007463">
    <property type="entry name" value="DUF507"/>
</dbReference>
<evidence type="ECO:0008006" key="3">
    <source>
        <dbReference type="Google" id="ProtNLM"/>
    </source>
</evidence>
<evidence type="ECO:0000313" key="2">
    <source>
        <dbReference type="Proteomes" id="UP000192602"/>
    </source>
</evidence>
<gene>
    <name evidence="1" type="ORF">SAMN05660197_0217</name>
</gene>
<dbReference type="OrthoDB" id="13157at2"/>
<evidence type="ECO:0000313" key="1">
    <source>
        <dbReference type="EMBL" id="SMC08465.1"/>
    </source>
</evidence>
<name>A0A1W1WQI3_9BACT</name>
<protein>
    <recommendedName>
        <fullName evidence="3">DUF507 domain-containing protein</fullName>
    </recommendedName>
</protein>